<dbReference type="GO" id="GO:0000155">
    <property type="term" value="F:phosphorelay sensor kinase activity"/>
    <property type="evidence" value="ECO:0007669"/>
    <property type="project" value="InterPro"/>
</dbReference>
<dbReference type="InterPro" id="IPR004358">
    <property type="entry name" value="Sig_transdc_His_kin-like_C"/>
</dbReference>
<gene>
    <name evidence="10" type="ORF">FGM00_06415</name>
</gene>
<dbReference type="InterPro" id="IPR011990">
    <property type="entry name" value="TPR-like_helical_dom_sf"/>
</dbReference>
<dbReference type="SUPFAM" id="SSF55874">
    <property type="entry name" value="ATPase domain of HSP90 chaperone/DNA topoisomerase II/histidine kinase"/>
    <property type="match status" value="1"/>
</dbReference>
<dbReference type="Proteomes" id="UP000310017">
    <property type="component" value="Chromosome"/>
</dbReference>
<dbReference type="OrthoDB" id="9810447at2"/>
<dbReference type="InterPro" id="IPR003661">
    <property type="entry name" value="HisK_dim/P_dom"/>
</dbReference>
<dbReference type="EC" id="2.7.13.3" evidence="2"/>
<keyword evidence="7" id="KW-0175">Coiled coil</keyword>
<keyword evidence="8" id="KW-1133">Transmembrane helix</keyword>
<evidence type="ECO:0000256" key="4">
    <source>
        <dbReference type="ARBA" id="ARBA00022679"/>
    </source>
</evidence>
<dbReference type="SUPFAM" id="SSF47384">
    <property type="entry name" value="Homodimeric domain of signal transducing histidine kinase"/>
    <property type="match status" value="1"/>
</dbReference>
<dbReference type="InterPro" id="IPR036097">
    <property type="entry name" value="HisK_dim/P_sf"/>
</dbReference>
<evidence type="ECO:0000256" key="5">
    <source>
        <dbReference type="ARBA" id="ARBA00022777"/>
    </source>
</evidence>
<evidence type="ECO:0000256" key="6">
    <source>
        <dbReference type="ARBA" id="ARBA00023012"/>
    </source>
</evidence>
<evidence type="ECO:0000313" key="10">
    <source>
        <dbReference type="EMBL" id="QCW99750.1"/>
    </source>
</evidence>
<organism evidence="10 11">
    <name type="scientific">Aggregatimonas sangjinii</name>
    <dbReference type="NCBI Taxonomy" id="2583587"/>
    <lineage>
        <taxon>Bacteria</taxon>
        <taxon>Pseudomonadati</taxon>
        <taxon>Bacteroidota</taxon>
        <taxon>Flavobacteriia</taxon>
        <taxon>Flavobacteriales</taxon>
        <taxon>Flavobacteriaceae</taxon>
        <taxon>Aggregatimonas</taxon>
    </lineage>
</organism>
<dbReference type="PROSITE" id="PS50109">
    <property type="entry name" value="HIS_KIN"/>
    <property type="match status" value="1"/>
</dbReference>
<evidence type="ECO:0000256" key="8">
    <source>
        <dbReference type="SAM" id="Phobius"/>
    </source>
</evidence>
<dbReference type="PANTHER" id="PTHR43711">
    <property type="entry name" value="TWO-COMPONENT HISTIDINE KINASE"/>
    <property type="match status" value="1"/>
</dbReference>
<keyword evidence="3" id="KW-0597">Phosphoprotein</keyword>
<evidence type="ECO:0000256" key="3">
    <source>
        <dbReference type="ARBA" id="ARBA00022553"/>
    </source>
</evidence>
<dbReference type="InterPro" id="IPR019734">
    <property type="entry name" value="TPR_rpt"/>
</dbReference>
<dbReference type="Gene3D" id="3.30.565.10">
    <property type="entry name" value="Histidine kinase-like ATPase, C-terminal domain"/>
    <property type="match status" value="1"/>
</dbReference>
<dbReference type="SMART" id="SM00387">
    <property type="entry name" value="HATPase_c"/>
    <property type="match status" value="1"/>
</dbReference>
<dbReference type="Gene3D" id="1.25.40.10">
    <property type="entry name" value="Tetratricopeptide repeat domain"/>
    <property type="match status" value="3"/>
</dbReference>
<dbReference type="SMART" id="SM00388">
    <property type="entry name" value="HisKA"/>
    <property type="match status" value="1"/>
</dbReference>
<protein>
    <recommendedName>
        <fullName evidence="2">histidine kinase</fullName>
        <ecNumber evidence="2">2.7.13.3</ecNumber>
    </recommendedName>
</protein>
<dbReference type="PRINTS" id="PR00344">
    <property type="entry name" value="BCTRLSENSOR"/>
</dbReference>
<dbReference type="InterPro" id="IPR036890">
    <property type="entry name" value="HATPase_C_sf"/>
</dbReference>
<evidence type="ECO:0000256" key="2">
    <source>
        <dbReference type="ARBA" id="ARBA00012438"/>
    </source>
</evidence>
<feature type="transmembrane region" description="Helical" evidence="8">
    <location>
        <begin position="414"/>
        <end position="432"/>
    </location>
</feature>
<sequence length="698" mass="79474">MSQIGNKTTELAKYFRKYALFVIIAIFSFFQLSGQEHKSANLLAEISSLTKQQGFSKKDTVYLNLLNDLAASHRYYNSDSLLSLSKQAISYSKTAEYPQGQIRGLMNLGSYFSDNGRTNEGLLHYNKALDLAKTIDSEEFILKVQRLLAGEYAYQGDYANALNGYLEAIERAEKLENDKMLSIINEEIAGLYISQKDYQHALEYYKKVKKFNEKIGDEVLYAESASNMASLYADMGELDYAMFNANSSITIFEKHRLTDWLAYAYEVKGKTYLKQKKYKWAMFWYNQSELLHEDLQDQRGEIDLLNGIAEALFGLENDSLSEQYALKAMELSEKIRVKEGKRKAANTLFKISKKNEDYKSALAFHETFQQLSDTLSHVENEKSLTLLKTNLQHDKQKRLLIVESEKQLAKQRNYVNAALAILLLFIAVTFMVKRNEKMQKRLNEELKTKTEGLVEHEKELKEINETKDKLFSIVAHDLRGPIGAFQGLLNLFKQGEIGKDEFMDFIPKLGNDIDHISFTLNNLLTWGQKQMNGLVTKPEIVSLDKLVAENINLLSETAINKSIKLSSNLPRNTLAWTDSNQIDIVIRNLISNAIKFTPTNGMVTVTSREKNDHWEISVRDTGIGMDKDTLSNVFSETNNLSTYGTNNEKGTGLGLSLCKEMVEKNKGVIWADSIVNQGTTLYFTVPKAKHKKPYKQSA</sequence>
<dbReference type="SMART" id="SM00028">
    <property type="entry name" value="TPR"/>
    <property type="match status" value="6"/>
</dbReference>
<name>A0A5B7SRX2_9FLAO</name>
<keyword evidence="5 10" id="KW-0418">Kinase</keyword>
<feature type="domain" description="Histidine kinase" evidence="9">
    <location>
        <begin position="473"/>
        <end position="689"/>
    </location>
</feature>
<dbReference type="FunFam" id="3.30.565.10:FF:000006">
    <property type="entry name" value="Sensor histidine kinase WalK"/>
    <property type="match status" value="1"/>
</dbReference>
<reference evidence="10 11" key="1">
    <citation type="submission" date="2019-05" db="EMBL/GenBank/DDBJ databases">
        <title>Genome sequencing of F202Z8.</title>
        <authorList>
            <person name="Kwon Y.M."/>
        </authorList>
    </citation>
    <scope>NUCLEOTIDE SEQUENCE [LARGE SCALE GENOMIC DNA]</scope>
    <source>
        <strain evidence="10 11">F202Z8</strain>
    </source>
</reference>
<evidence type="ECO:0000259" key="9">
    <source>
        <dbReference type="PROSITE" id="PS50109"/>
    </source>
</evidence>
<keyword evidence="6" id="KW-0902">Two-component regulatory system</keyword>
<dbReference type="CDD" id="cd00075">
    <property type="entry name" value="HATPase"/>
    <property type="match status" value="1"/>
</dbReference>
<dbReference type="Pfam" id="PF02518">
    <property type="entry name" value="HATPase_c"/>
    <property type="match status" value="1"/>
</dbReference>
<dbReference type="InterPro" id="IPR005467">
    <property type="entry name" value="His_kinase_dom"/>
</dbReference>
<keyword evidence="11" id="KW-1185">Reference proteome</keyword>
<evidence type="ECO:0000313" key="11">
    <source>
        <dbReference type="Proteomes" id="UP000310017"/>
    </source>
</evidence>
<comment type="catalytic activity">
    <reaction evidence="1">
        <text>ATP + protein L-histidine = ADP + protein N-phospho-L-histidine.</text>
        <dbReference type="EC" id="2.7.13.3"/>
    </reaction>
</comment>
<evidence type="ECO:0000256" key="1">
    <source>
        <dbReference type="ARBA" id="ARBA00000085"/>
    </source>
</evidence>
<dbReference type="InterPro" id="IPR050736">
    <property type="entry name" value="Sensor_HK_Regulatory"/>
</dbReference>
<feature type="coiled-coil region" evidence="7">
    <location>
        <begin position="439"/>
        <end position="473"/>
    </location>
</feature>
<keyword evidence="8" id="KW-0472">Membrane</keyword>
<keyword evidence="4" id="KW-0808">Transferase</keyword>
<evidence type="ECO:0000256" key="7">
    <source>
        <dbReference type="SAM" id="Coils"/>
    </source>
</evidence>
<dbReference type="SUPFAM" id="SSF48452">
    <property type="entry name" value="TPR-like"/>
    <property type="match status" value="2"/>
</dbReference>
<accession>A0A5B7SRX2</accession>
<dbReference type="CDD" id="cd00082">
    <property type="entry name" value="HisKA"/>
    <property type="match status" value="1"/>
</dbReference>
<dbReference type="AlphaFoldDB" id="A0A5B7SRX2"/>
<dbReference type="InterPro" id="IPR003594">
    <property type="entry name" value="HATPase_dom"/>
</dbReference>
<dbReference type="EMBL" id="CP040710">
    <property type="protein sequence ID" value="QCW99750.1"/>
    <property type="molecule type" value="Genomic_DNA"/>
</dbReference>
<dbReference type="Gene3D" id="1.10.287.130">
    <property type="match status" value="1"/>
</dbReference>
<proteinExistence type="predicted"/>
<dbReference type="RefSeq" id="WP_138852102.1">
    <property type="nucleotide sequence ID" value="NZ_CP040710.1"/>
</dbReference>
<dbReference type="KEGG" id="asag:FGM00_06415"/>
<keyword evidence="8" id="KW-0812">Transmembrane</keyword>
<dbReference type="PANTHER" id="PTHR43711:SF31">
    <property type="entry name" value="HISTIDINE KINASE"/>
    <property type="match status" value="1"/>
</dbReference>